<protein>
    <submittedName>
        <fullName evidence="2">Uncharacterized protein</fullName>
    </submittedName>
</protein>
<keyword evidence="1" id="KW-0812">Transmembrane</keyword>
<name>A0A162C9H7_9CRUS</name>
<evidence type="ECO:0000256" key="1">
    <source>
        <dbReference type="SAM" id="Phobius"/>
    </source>
</evidence>
<comment type="caution">
    <text evidence="2">The sequence shown here is derived from an EMBL/GenBank/DDBJ whole genome shotgun (WGS) entry which is preliminary data.</text>
</comment>
<gene>
    <name evidence="2" type="ORF">APZ42_000426</name>
</gene>
<keyword evidence="3" id="KW-1185">Reference proteome</keyword>
<reference evidence="2 3" key="1">
    <citation type="submission" date="2016-03" db="EMBL/GenBank/DDBJ databases">
        <title>EvidentialGene: Evidence-directed Construction of Genes on Genomes.</title>
        <authorList>
            <person name="Gilbert D.G."/>
            <person name="Choi J.-H."/>
            <person name="Mockaitis K."/>
            <person name="Colbourne J."/>
            <person name="Pfrender M."/>
        </authorList>
    </citation>
    <scope>NUCLEOTIDE SEQUENCE [LARGE SCALE GENOMIC DNA]</scope>
    <source>
        <strain evidence="2 3">Xinb3</strain>
        <tissue evidence="2">Complete organism</tissue>
    </source>
</reference>
<keyword evidence="1" id="KW-0472">Membrane</keyword>
<dbReference type="EMBL" id="LRGB01004204">
    <property type="protein sequence ID" value="KZS02511.1"/>
    <property type="molecule type" value="Genomic_DNA"/>
</dbReference>
<accession>A0A162C9H7</accession>
<keyword evidence="1" id="KW-1133">Transmembrane helix</keyword>
<proteinExistence type="predicted"/>
<evidence type="ECO:0000313" key="3">
    <source>
        <dbReference type="Proteomes" id="UP000076858"/>
    </source>
</evidence>
<organism evidence="2 3">
    <name type="scientific">Daphnia magna</name>
    <dbReference type="NCBI Taxonomy" id="35525"/>
    <lineage>
        <taxon>Eukaryota</taxon>
        <taxon>Metazoa</taxon>
        <taxon>Ecdysozoa</taxon>
        <taxon>Arthropoda</taxon>
        <taxon>Crustacea</taxon>
        <taxon>Branchiopoda</taxon>
        <taxon>Diplostraca</taxon>
        <taxon>Cladocera</taxon>
        <taxon>Anomopoda</taxon>
        <taxon>Daphniidae</taxon>
        <taxon>Daphnia</taxon>
    </lineage>
</organism>
<evidence type="ECO:0000313" key="2">
    <source>
        <dbReference type="EMBL" id="KZS02511.1"/>
    </source>
</evidence>
<sequence length="46" mass="5389">CIKSAKIIYTKLSKGIVVETIFFVTYILLYVYNRLKLRKNPGETCF</sequence>
<dbReference type="Proteomes" id="UP000076858">
    <property type="component" value="Unassembled WGS sequence"/>
</dbReference>
<feature type="transmembrane region" description="Helical" evidence="1">
    <location>
        <begin position="12"/>
        <end position="32"/>
    </location>
</feature>
<dbReference type="AlphaFoldDB" id="A0A162C9H7"/>
<feature type="non-terminal residue" evidence="2">
    <location>
        <position position="1"/>
    </location>
</feature>